<dbReference type="Gene3D" id="3.30.565.10">
    <property type="entry name" value="Histidine kinase-like ATPase, C-terminal domain"/>
    <property type="match status" value="1"/>
</dbReference>
<comment type="caution">
    <text evidence="13">The sequence shown here is derived from an EMBL/GenBank/DDBJ whole genome shotgun (WGS) entry which is preliminary data.</text>
</comment>
<evidence type="ECO:0000256" key="3">
    <source>
        <dbReference type="ARBA" id="ARBA00012438"/>
    </source>
</evidence>
<dbReference type="Gene3D" id="1.10.8.500">
    <property type="entry name" value="HAMP domain in histidine kinase"/>
    <property type="match status" value="1"/>
</dbReference>
<evidence type="ECO:0000256" key="7">
    <source>
        <dbReference type="ARBA" id="ARBA00022741"/>
    </source>
</evidence>
<dbReference type="PANTHER" id="PTHR44936">
    <property type="entry name" value="SENSOR PROTEIN CREC"/>
    <property type="match status" value="1"/>
</dbReference>
<evidence type="ECO:0000256" key="5">
    <source>
        <dbReference type="ARBA" id="ARBA00022553"/>
    </source>
</evidence>
<keyword evidence="10" id="KW-0472">Membrane</keyword>
<dbReference type="GO" id="GO:0005524">
    <property type="term" value="F:ATP binding"/>
    <property type="evidence" value="ECO:0007669"/>
    <property type="project" value="UniProtKB-KW"/>
</dbReference>
<dbReference type="Gene3D" id="1.10.287.130">
    <property type="match status" value="1"/>
</dbReference>
<dbReference type="SMART" id="SM00388">
    <property type="entry name" value="HisKA"/>
    <property type="match status" value="1"/>
</dbReference>
<comment type="subcellular location">
    <subcellularLocation>
        <location evidence="2">Cell membrane</location>
        <topology evidence="2">Multi-pass membrane protein</topology>
    </subcellularLocation>
</comment>
<keyword evidence="14" id="KW-1185">Reference proteome</keyword>
<dbReference type="PANTHER" id="PTHR44936:SF10">
    <property type="entry name" value="SENSOR PROTEIN RSTB"/>
    <property type="match status" value="1"/>
</dbReference>
<dbReference type="SUPFAM" id="SSF47384">
    <property type="entry name" value="Homodimeric domain of signal transducing histidine kinase"/>
    <property type="match status" value="1"/>
</dbReference>
<feature type="domain" description="Histidine kinase" evidence="11">
    <location>
        <begin position="236"/>
        <end position="448"/>
    </location>
</feature>
<dbReference type="InterPro" id="IPR005467">
    <property type="entry name" value="His_kinase_dom"/>
</dbReference>
<evidence type="ECO:0000313" key="14">
    <source>
        <dbReference type="Proteomes" id="UP001217838"/>
    </source>
</evidence>
<dbReference type="InterPro" id="IPR004358">
    <property type="entry name" value="Sig_transdc_His_kin-like_C"/>
</dbReference>
<proteinExistence type="predicted"/>
<feature type="domain" description="HAMP" evidence="12">
    <location>
        <begin position="176"/>
        <end position="228"/>
    </location>
</feature>
<evidence type="ECO:0000256" key="4">
    <source>
        <dbReference type="ARBA" id="ARBA00022475"/>
    </source>
</evidence>
<dbReference type="EC" id="2.7.13.3" evidence="3"/>
<gene>
    <name evidence="13" type="ORF">POL58_12145</name>
</gene>
<protein>
    <recommendedName>
        <fullName evidence="3">histidine kinase</fullName>
        <ecNumber evidence="3">2.7.13.3</ecNumber>
    </recommendedName>
</protein>
<evidence type="ECO:0000256" key="2">
    <source>
        <dbReference type="ARBA" id="ARBA00004651"/>
    </source>
</evidence>
<dbReference type="InterPro" id="IPR003660">
    <property type="entry name" value="HAMP_dom"/>
</dbReference>
<name>A0ABT5B5X0_9BACT</name>
<dbReference type="InterPro" id="IPR036890">
    <property type="entry name" value="HATPase_C_sf"/>
</dbReference>
<dbReference type="EMBL" id="JAQNDN010000004">
    <property type="protein sequence ID" value="MDC0668497.1"/>
    <property type="molecule type" value="Genomic_DNA"/>
</dbReference>
<dbReference type="Pfam" id="PF00672">
    <property type="entry name" value="HAMP"/>
    <property type="match status" value="1"/>
</dbReference>
<evidence type="ECO:0000256" key="6">
    <source>
        <dbReference type="ARBA" id="ARBA00022679"/>
    </source>
</evidence>
<dbReference type="InterPro" id="IPR036097">
    <property type="entry name" value="HisK_dim/P_sf"/>
</dbReference>
<evidence type="ECO:0000256" key="9">
    <source>
        <dbReference type="ARBA" id="ARBA00022840"/>
    </source>
</evidence>
<dbReference type="RefSeq" id="WP_271997676.1">
    <property type="nucleotide sequence ID" value="NZ_JAQNDN010000004.1"/>
</dbReference>
<keyword evidence="5" id="KW-0597">Phosphoprotein</keyword>
<dbReference type="Pfam" id="PF00512">
    <property type="entry name" value="HisKA"/>
    <property type="match status" value="1"/>
</dbReference>
<dbReference type="PROSITE" id="PS50109">
    <property type="entry name" value="HIS_KIN"/>
    <property type="match status" value="1"/>
</dbReference>
<organism evidence="13 14">
    <name type="scientific">Nannocystis radixulma</name>
    <dbReference type="NCBI Taxonomy" id="2995305"/>
    <lineage>
        <taxon>Bacteria</taxon>
        <taxon>Pseudomonadati</taxon>
        <taxon>Myxococcota</taxon>
        <taxon>Polyangia</taxon>
        <taxon>Nannocystales</taxon>
        <taxon>Nannocystaceae</taxon>
        <taxon>Nannocystis</taxon>
    </lineage>
</organism>
<dbReference type="CDD" id="cd06225">
    <property type="entry name" value="HAMP"/>
    <property type="match status" value="1"/>
</dbReference>
<evidence type="ECO:0000259" key="11">
    <source>
        <dbReference type="PROSITE" id="PS50109"/>
    </source>
</evidence>
<keyword evidence="10" id="KW-0812">Transmembrane</keyword>
<keyword evidence="8" id="KW-0418">Kinase</keyword>
<dbReference type="InterPro" id="IPR003594">
    <property type="entry name" value="HATPase_dom"/>
</dbReference>
<dbReference type="Pfam" id="PF02518">
    <property type="entry name" value="HATPase_c"/>
    <property type="match status" value="1"/>
</dbReference>
<dbReference type="CDD" id="cd00082">
    <property type="entry name" value="HisKA"/>
    <property type="match status" value="1"/>
</dbReference>
<feature type="transmembrane region" description="Helical" evidence="10">
    <location>
        <begin position="6"/>
        <end position="27"/>
    </location>
</feature>
<evidence type="ECO:0000313" key="13">
    <source>
        <dbReference type="EMBL" id="MDC0668497.1"/>
    </source>
</evidence>
<dbReference type="SMART" id="SM00304">
    <property type="entry name" value="HAMP"/>
    <property type="match status" value="1"/>
</dbReference>
<dbReference type="SUPFAM" id="SSF55874">
    <property type="entry name" value="ATPase domain of HSP90 chaperone/DNA topoisomerase II/histidine kinase"/>
    <property type="match status" value="1"/>
</dbReference>
<feature type="transmembrane region" description="Helical" evidence="10">
    <location>
        <begin position="151"/>
        <end position="174"/>
    </location>
</feature>
<dbReference type="PROSITE" id="PS50885">
    <property type="entry name" value="HAMP"/>
    <property type="match status" value="1"/>
</dbReference>
<keyword evidence="4" id="KW-1003">Cell membrane</keyword>
<dbReference type="InterPro" id="IPR050980">
    <property type="entry name" value="2C_sensor_his_kinase"/>
</dbReference>
<accession>A0ABT5B5X0</accession>
<keyword evidence="6" id="KW-0808">Transferase</keyword>
<reference evidence="13 14" key="1">
    <citation type="submission" date="2022-11" db="EMBL/GenBank/DDBJ databases">
        <title>Minimal conservation of predation-associated metabolite biosynthetic gene clusters underscores biosynthetic potential of Myxococcota including descriptions for ten novel species: Archangium lansinium sp. nov., Myxococcus landrumus sp. nov., Nannocystis bai.</title>
        <authorList>
            <person name="Ahearne A."/>
            <person name="Stevens C."/>
            <person name="Dowd S."/>
        </authorList>
    </citation>
    <scope>NUCLEOTIDE SEQUENCE [LARGE SCALE GENOMIC DNA]</scope>
    <source>
        <strain evidence="13 14">NCELM</strain>
    </source>
</reference>
<dbReference type="SMART" id="SM00387">
    <property type="entry name" value="HATPase_c"/>
    <property type="match status" value="1"/>
</dbReference>
<sequence length="450" mass="48612">MNNLFVRFYIGVVAALVLAVILVVVAATSRRETDADREAQAARIAEHYVGLTQGNHWMMQEALLARPQAEWDAIVERWQPQFRYPIALQPAPALLAGELPPFVRERLAAGEVAAWSRMASPTSERLTLYLPLAGSDRVLVQELELGPPVDVLLELIGVDLVVLLAILGVTILALTRPLARHVNRLADAARAFGAGQLDARVSPSAPEPIARLARTFNAMAEQIQRASDEQQATLQAISHELRTPIVRLHFALEVAGGALAEVPTARDHFNEMARDVGEIEALVEELLTYARLQPGAPPLELVPLDLAEIVHDVVHDLAPLAPALAPVLEGSTSAICVAHPRHLARAVSNLLRNAQRHARGQIRVRFAVTAGLATVTVDDDGPGIPEDQRARVFLPFERLDASRSRATGGHGLGLAIVHRVMQAHGGSARAESSDLGGARLVLSWPRHGSD</sequence>
<evidence type="ECO:0000256" key="8">
    <source>
        <dbReference type="ARBA" id="ARBA00022777"/>
    </source>
</evidence>
<keyword evidence="10" id="KW-1133">Transmembrane helix</keyword>
<evidence type="ECO:0000259" key="12">
    <source>
        <dbReference type="PROSITE" id="PS50885"/>
    </source>
</evidence>
<dbReference type="PRINTS" id="PR00344">
    <property type="entry name" value="BCTRLSENSOR"/>
</dbReference>
<keyword evidence="9 13" id="KW-0067">ATP-binding</keyword>
<comment type="catalytic activity">
    <reaction evidence="1">
        <text>ATP + protein L-histidine = ADP + protein N-phospho-L-histidine.</text>
        <dbReference type="EC" id="2.7.13.3"/>
    </reaction>
</comment>
<evidence type="ECO:0000256" key="1">
    <source>
        <dbReference type="ARBA" id="ARBA00000085"/>
    </source>
</evidence>
<dbReference type="Proteomes" id="UP001217838">
    <property type="component" value="Unassembled WGS sequence"/>
</dbReference>
<dbReference type="InterPro" id="IPR003661">
    <property type="entry name" value="HisK_dim/P_dom"/>
</dbReference>
<dbReference type="SUPFAM" id="SSF158472">
    <property type="entry name" value="HAMP domain-like"/>
    <property type="match status" value="1"/>
</dbReference>
<keyword evidence="7" id="KW-0547">Nucleotide-binding</keyword>
<evidence type="ECO:0000256" key="10">
    <source>
        <dbReference type="SAM" id="Phobius"/>
    </source>
</evidence>